<dbReference type="Proteomes" id="UP000002668">
    <property type="component" value="Genome"/>
</dbReference>
<dbReference type="InParanoid" id="E4ZH93"/>
<feature type="compositionally biased region" description="Pro residues" evidence="1">
    <location>
        <begin position="33"/>
        <end position="46"/>
    </location>
</feature>
<feature type="region of interest" description="Disordered" evidence="1">
    <location>
        <begin position="1"/>
        <end position="46"/>
    </location>
</feature>
<evidence type="ECO:0000256" key="1">
    <source>
        <dbReference type="SAM" id="MobiDB-lite"/>
    </source>
</evidence>
<organism evidence="3">
    <name type="scientific">Leptosphaeria maculans (strain JN3 / isolate v23.1.3 / race Av1-4-5-6-7-8)</name>
    <name type="common">Blackleg fungus</name>
    <name type="synonym">Phoma lingam</name>
    <dbReference type="NCBI Taxonomy" id="985895"/>
    <lineage>
        <taxon>Eukaryota</taxon>
        <taxon>Fungi</taxon>
        <taxon>Dikarya</taxon>
        <taxon>Ascomycota</taxon>
        <taxon>Pezizomycotina</taxon>
        <taxon>Dothideomycetes</taxon>
        <taxon>Pleosporomycetidae</taxon>
        <taxon>Pleosporales</taxon>
        <taxon>Pleosporineae</taxon>
        <taxon>Leptosphaeriaceae</taxon>
        <taxon>Plenodomus</taxon>
        <taxon>Plenodomus lingam/Leptosphaeria maculans species complex</taxon>
    </lineage>
</organism>
<dbReference type="HOGENOM" id="CLU_2590182_0_0_1"/>
<protein>
    <submittedName>
        <fullName evidence="2">Predicted protein</fullName>
    </submittedName>
</protein>
<dbReference type="VEuPathDB" id="FungiDB:LEMA_uP056970.1"/>
<dbReference type="AlphaFoldDB" id="E4ZH93"/>
<reference evidence="3" key="1">
    <citation type="journal article" date="2011" name="Nat. Commun.">
        <title>Effector diversification within compartments of the Leptosphaeria maculans genome affected by Repeat-Induced Point mutations.</title>
        <authorList>
            <person name="Rouxel T."/>
            <person name="Grandaubert J."/>
            <person name="Hane J.K."/>
            <person name="Hoede C."/>
            <person name="van de Wouw A.P."/>
            <person name="Couloux A."/>
            <person name="Dominguez V."/>
            <person name="Anthouard V."/>
            <person name="Bally P."/>
            <person name="Bourras S."/>
            <person name="Cozijnsen A.J."/>
            <person name="Ciuffetti L.M."/>
            <person name="Degrave A."/>
            <person name="Dilmaghani A."/>
            <person name="Duret L."/>
            <person name="Fudal I."/>
            <person name="Goodwin S.B."/>
            <person name="Gout L."/>
            <person name="Glaser N."/>
            <person name="Linglin J."/>
            <person name="Kema G.H.J."/>
            <person name="Lapalu N."/>
            <person name="Lawrence C.B."/>
            <person name="May K."/>
            <person name="Meyer M."/>
            <person name="Ollivier B."/>
            <person name="Poulain J."/>
            <person name="Schoch C.L."/>
            <person name="Simon A."/>
            <person name="Spatafora J.W."/>
            <person name="Stachowiak A."/>
            <person name="Turgeon B.G."/>
            <person name="Tyler B.M."/>
            <person name="Vincent D."/>
            <person name="Weissenbach J."/>
            <person name="Amselem J."/>
            <person name="Quesneville H."/>
            <person name="Oliver R.P."/>
            <person name="Wincker P."/>
            <person name="Balesdent M.-H."/>
            <person name="Howlett B.J."/>
        </authorList>
    </citation>
    <scope>NUCLEOTIDE SEQUENCE [LARGE SCALE GENOMIC DNA]</scope>
    <source>
        <strain evidence="3">JN3 / isolate v23.1.3 / race Av1-4-5-6-7-8</strain>
    </source>
</reference>
<accession>E4ZH93</accession>
<proteinExistence type="predicted"/>
<keyword evidence="3" id="KW-1185">Reference proteome</keyword>
<sequence length="80" mass="8935">MTTDQEPPSVAEPHLASPSRPGSNCTARAYPHLPTPRTPPPPPPPRSLLWASALAFEEAKFYNLRLHEYRWTLSVSSERA</sequence>
<name>E4ZH93_LEPMJ</name>
<gene>
    <name evidence="2" type="ORF">LEMA_uP056970.1</name>
</gene>
<dbReference type="EMBL" id="FP929065">
    <property type="protein sequence ID" value="CBX90663.1"/>
    <property type="molecule type" value="Genomic_DNA"/>
</dbReference>
<evidence type="ECO:0000313" key="2">
    <source>
        <dbReference type="EMBL" id="CBX90663.1"/>
    </source>
</evidence>
<evidence type="ECO:0000313" key="3">
    <source>
        <dbReference type="Proteomes" id="UP000002668"/>
    </source>
</evidence>